<keyword evidence="4" id="KW-0444">Lipid biosynthesis</keyword>
<dbReference type="Proteomes" id="UP001202922">
    <property type="component" value="Unassembled WGS sequence"/>
</dbReference>
<evidence type="ECO:0000313" key="13">
    <source>
        <dbReference type="Proteomes" id="UP001202922"/>
    </source>
</evidence>
<dbReference type="GO" id="GO:0033818">
    <property type="term" value="F:beta-ketoacyl-acyl-carrier-protein synthase III activity"/>
    <property type="evidence" value="ECO:0007669"/>
    <property type="project" value="UniProtKB-EC"/>
</dbReference>
<evidence type="ECO:0000256" key="9">
    <source>
        <dbReference type="ARBA" id="ARBA00023315"/>
    </source>
</evidence>
<evidence type="ECO:0000256" key="2">
    <source>
        <dbReference type="ARBA" id="ARBA00008642"/>
    </source>
</evidence>
<proteinExistence type="inferred from homology"/>
<organism evidence="12 13">
    <name type="scientific">Sinomonas terrae</name>
    <dbReference type="NCBI Taxonomy" id="2908838"/>
    <lineage>
        <taxon>Bacteria</taxon>
        <taxon>Bacillati</taxon>
        <taxon>Actinomycetota</taxon>
        <taxon>Actinomycetes</taxon>
        <taxon>Micrococcales</taxon>
        <taxon>Micrococcaceae</taxon>
        <taxon>Sinomonas</taxon>
    </lineage>
</organism>
<protein>
    <submittedName>
        <fullName evidence="12">Beta-ketoacyl-ACP synthase 3</fullName>
        <ecNumber evidence="12">2.3.1.180</ecNumber>
    </submittedName>
</protein>
<dbReference type="Pfam" id="PF08545">
    <property type="entry name" value="ACP_syn_III"/>
    <property type="match status" value="1"/>
</dbReference>
<gene>
    <name evidence="12" type="ORF">L0M17_09165</name>
</gene>
<dbReference type="Gene3D" id="3.40.47.10">
    <property type="match status" value="1"/>
</dbReference>
<evidence type="ECO:0000256" key="7">
    <source>
        <dbReference type="ARBA" id="ARBA00023098"/>
    </source>
</evidence>
<evidence type="ECO:0000256" key="6">
    <source>
        <dbReference type="ARBA" id="ARBA00022832"/>
    </source>
</evidence>
<evidence type="ECO:0000256" key="5">
    <source>
        <dbReference type="ARBA" id="ARBA00022679"/>
    </source>
</evidence>
<evidence type="ECO:0000256" key="8">
    <source>
        <dbReference type="ARBA" id="ARBA00023160"/>
    </source>
</evidence>
<reference evidence="12 13" key="1">
    <citation type="submission" date="2022-03" db="EMBL/GenBank/DDBJ databases">
        <title>Sinomonas sp. isolated from a soil.</title>
        <authorList>
            <person name="Han J."/>
            <person name="Kim D.-U."/>
        </authorList>
    </citation>
    <scope>NUCLEOTIDE SEQUENCE [LARGE SCALE GENOMIC DNA]</scope>
    <source>
        <strain evidence="12 13">5-5</strain>
    </source>
</reference>
<dbReference type="SUPFAM" id="SSF53901">
    <property type="entry name" value="Thiolase-like"/>
    <property type="match status" value="1"/>
</dbReference>
<dbReference type="InterPro" id="IPR013747">
    <property type="entry name" value="ACP_syn_III_C"/>
</dbReference>
<comment type="similarity">
    <text evidence="2">Belongs to the thiolase-like superfamily. FabH family.</text>
</comment>
<keyword evidence="3" id="KW-0963">Cytoplasm</keyword>
<dbReference type="InterPro" id="IPR016039">
    <property type="entry name" value="Thiolase-like"/>
</dbReference>
<keyword evidence="8" id="KW-0275">Fatty acid biosynthesis</keyword>
<dbReference type="EMBL" id="JAKZBV010000001">
    <property type="protein sequence ID" value="MCH6470142.1"/>
    <property type="molecule type" value="Genomic_DNA"/>
</dbReference>
<feature type="domain" description="Beta-ketoacyl-[acyl-carrier-protein] synthase III C-terminal" evidence="10">
    <location>
        <begin position="225"/>
        <end position="314"/>
    </location>
</feature>
<dbReference type="RefSeq" id="WP_241053660.1">
    <property type="nucleotide sequence ID" value="NZ_JAKZBV010000001.1"/>
</dbReference>
<name>A0ABS9U146_9MICC</name>
<dbReference type="PANTHER" id="PTHR34069:SF2">
    <property type="entry name" value="BETA-KETOACYL-[ACYL-CARRIER-PROTEIN] SYNTHASE III"/>
    <property type="match status" value="1"/>
</dbReference>
<keyword evidence="6" id="KW-0276">Fatty acid metabolism</keyword>
<dbReference type="Pfam" id="PF08541">
    <property type="entry name" value="ACP_syn_III_C"/>
    <property type="match status" value="1"/>
</dbReference>
<accession>A0ABS9U146</accession>
<evidence type="ECO:0000256" key="1">
    <source>
        <dbReference type="ARBA" id="ARBA00005189"/>
    </source>
</evidence>
<dbReference type="InterPro" id="IPR004655">
    <property type="entry name" value="FabH"/>
</dbReference>
<dbReference type="PANTHER" id="PTHR34069">
    <property type="entry name" value="3-OXOACYL-[ACYL-CARRIER-PROTEIN] SYNTHASE 3"/>
    <property type="match status" value="1"/>
</dbReference>
<keyword evidence="13" id="KW-1185">Reference proteome</keyword>
<evidence type="ECO:0000256" key="4">
    <source>
        <dbReference type="ARBA" id="ARBA00022516"/>
    </source>
</evidence>
<dbReference type="CDD" id="cd00830">
    <property type="entry name" value="KAS_III"/>
    <property type="match status" value="1"/>
</dbReference>
<comment type="caution">
    <text evidence="12">The sequence shown here is derived from an EMBL/GenBank/DDBJ whole genome shotgun (WGS) entry which is preliminary data.</text>
</comment>
<feature type="domain" description="Beta-ketoacyl-[acyl-carrier-protein] synthase III N-terminal" evidence="11">
    <location>
        <begin position="110"/>
        <end position="185"/>
    </location>
</feature>
<keyword evidence="5 12" id="KW-0808">Transferase</keyword>
<sequence>MDQRSLRGSALKGLGHYQPENIVTNDDLARRVETNDEWIRTRTGIRERRIASDSETVVDMASAAARMALADAGIDDVSLVVVASTTLMDRSPNSAARVSAQLGFSGPAVLDINTACSGFEYALALADQAISMGTAEHALVIGAEKLSSVTDWTDRRTCVLTADGAGAVVLGPSSEPTISPVVWGSVPGMLEAVVIDKETQLFSQDGRSVMRWVLTEAADQAKRVLERAGLSPADIDVFAFHQANLRLIEPLARALGVTDKQVLIRDIEESGNTSAASVPLGLSKAWHRGELPRGGRAFLFGFGGGFTFAGQVVTLPE</sequence>
<evidence type="ECO:0000313" key="12">
    <source>
        <dbReference type="EMBL" id="MCH6470142.1"/>
    </source>
</evidence>
<evidence type="ECO:0000259" key="10">
    <source>
        <dbReference type="Pfam" id="PF08541"/>
    </source>
</evidence>
<dbReference type="NCBIfam" id="NF006829">
    <property type="entry name" value="PRK09352.1"/>
    <property type="match status" value="1"/>
</dbReference>
<comment type="pathway">
    <text evidence="1">Lipid metabolism.</text>
</comment>
<evidence type="ECO:0000259" key="11">
    <source>
        <dbReference type="Pfam" id="PF08545"/>
    </source>
</evidence>
<dbReference type="InterPro" id="IPR013751">
    <property type="entry name" value="ACP_syn_III_N"/>
</dbReference>
<evidence type="ECO:0000256" key="3">
    <source>
        <dbReference type="ARBA" id="ARBA00022490"/>
    </source>
</evidence>
<keyword evidence="9 12" id="KW-0012">Acyltransferase</keyword>
<dbReference type="EC" id="2.3.1.180" evidence="12"/>
<dbReference type="NCBIfam" id="TIGR00747">
    <property type="entry name" value="fabH"/>
    <property type="match status" value="1"/>
</dbReference>
<keyword evidence="7" id="KW-0443">Lipid metabolism</keyword>